<evidence type="ECO:0000313" key="4">
    <source>
        <dbReference type="Proteomes" id="UP001612915"/>
    </source>
</evidence>
<name>A0ABW8AM08_9ACTN</name>
<organism evidence="3 4">
    <name type="scientific">Spongisporangium articulatum</name>
    <dbReference type="NCBI Taxonomy" id="3362603"/>
    <lineage>
        <taxon>Bacteria</taxon>
        <taxon>Bacillati</taxon>
        <taxon>Actinomycetota</taxon>
        <taxon>Actinomycetes</taxon>
        <taxon>Kineosporiales</taxon>
        <taxon>Kineosporiaceae</taxon>
        <taxon>Spongisporangium</taxon>
    </lineage>
</organism>
<protein>
    <submittedName>
        <fullName evidence="3">Universal stress protein</fullName>
    </submittedName>
</protein>
<proteinExistence type="inferred from homology"/>
<feature type="domain" description="UspA" evidence="2">
    <location>
        <begin position="156"/>
        <end position="290"/>
    </location>
</feature>
<reference evidence="3 4" key="1">
    <citation type="submission" date="2024-10" db="EMBL/GenBank/DDBJ databases">
        <title>The Natural Products Discovery Center: Release of the First 8490 Sequenced Strains for Exploring Actinobacteria Biosynthetic Diversity.</title>
        <authorList>
            <person name="Kalkreuter E."/>
            <person name="Kautsar S.A."/>
            <person name="Yang D."/>
            <person name="Bader C.D."/>
            <person name="Teijaro C.N."/>
            <person name="Fluegel L."/>
            <person name="Davis C.M."/>
            <person name="Simpson J.R."/>
            <person name="Lauterbach L."/>
            <person name="Steele A.D."/>
            <person name="Gui C."/>
            <person name="Meng S."/>
            <person name="Li G."/>
            <person name="Viehrig K."/>
            <person name="Ye F."/>
            <person name="Su P."/>
            <person name="Kiefer A.F."/>
            <person name="Nichols A."/>
            <person name="Cepeda A.J."/>
            <person name="Yan W."/>
            <person name="Fan B."/>
            <person name="Jiang Y."/>
            <person name="Adhikari A."/>
            <person name="Zheng C.-J."/>
            <person name="Schuster L."/>
            <person name="Cowan T.M."/>
            <person name="Smanski M.J."/>
            <person name="Chevrette M.G."/>
            <person name="De Carvalho L.P.S."/>
            <person name="Shen B."/>
        </authorList>
    </citation>
    <scope>NUCLEOTIDE SEQUENCE [LARGE SCALE GENOMIC DNA]</scope>
    <source>
        <strain evidence="3 4">NPDC049639</strain>
    </source>
</reference>
<dbReference type="InterPro" id="IPR006016">
    <property type="entry name" value="UspA"/>
</dbReference>
<keyword evidence="4" id="KW-1185">Reference proteome</keyword>
<dbReference type="EMBL" id="JBITLV010000003">
    <property type="protein sequence ID" value="MFI7587410.1"/>
    <property type="molecule type" value="Genomic_DNA"/>
</dbReference>
<sequence>MSSTGPVMVGVDGSPASLCAVEWAADEADRRGLPLEVVHVDPRATRYASGWPAFTRWDRGASADVARGILAEAARAAADRSPGVEVTCTTVAELPVPGLVGVARRAALLVLGRRRIGVADALLGFTARSVVERVSCPVILVPAAGGASRRETGPGVVVAVDPDENCRAVVDFAFEEASRRQVPLSAVHAWTALSPGPGLQVLADDPDHAGFEQRRLLAEAVAGRQERFPDVAVRHHVVRGPARRVVPEAGDGATLLVVGAGGARVRGRTALGPVSDAAIRRAPCPVAVVHGSDTTRGPRT</sequence>
<dbReference type="PANTHER" id="PTHR46268:SF6">
    <property type="entry name" value="UNIVERSAL STRESS PROTEIN UP12"/>
    <property type="match status" value="1"/>
</dbReference>
<dbReference type="Gene3D" id="3.40.50.620">
    <property type="entry name" value="HUPs"/>
    <property type="match status" value="2"/>
</dbReference>
<dbReference type="RefSeq" id="WP_398279046.1">
    <property type="nucleotide sequence ID" value="NZ_JBITLV010000003.1"/>
</dbReference>
<comment type="similarity">
    <text evidence="1">Belongs to the universal stress protein A family.</text>
</comment>
<dbReference type="SUPFAM" id="SSF52402">
    <property type="entry name" value="Adenine nucleotide alpha hydrolases-like"/>
    <property type="match status" value="2"/>
</dbReference>
<dbReference type="InterPro" id="IPR006015">
    <property type="entry name" value="Universal_stress_UspA"/>
</dbReference>
<accession>A0ABW8AM08</accession>
<feature type="domain" description="UspA" evidence="2">
    <location>
        <begin position="6"/>
        <end position="142"/>
    </location>
</feature>
<dbReference type="PRINTS" id="PR01438">
    <property type="entry name" value="UNVRSLSTRESS"/>
</dbReference>
<evidence type="ECO:0000259" key="2">
    <source>
        <dbReference type="Pfam" id="PF00582"/>
    </source>
</evidence>
<dbReference type="Proteomes" id="UP001612915">
    <property type="component" value="Unassembled WGS sequence"/>
</dbReference>
<comment type="caution">
    <text evidence="3">The sequence shown here is derived from an EMBL/GenBank/DDBJ whole genome shotgun (WGS) entry which is preliminary data.</text>
</comment>
<dbReference type="Pfam" id="PF00582">
    <property type="entry name" value="Usp"/>
    <property type="match status" value="2"/>
</dbReference>
<gene>
    <name evidence="3" type="ORF">ACIB24_10080</name>
</gene>
<evidence type="ECO:0000313" key="3">
    <source>
        <dbReference type="EMBL" id="MFI7587410.1"/>
    </source>
</evidence>
<evidence type="ECO:0000256" key="1">
    <source>
        <dbReference type="ARBA" id="ARBA00008791"/>
    </source>
</evidence>
<dbReference type="PANTHER" id="PTHR46268">
    <property type="entry name" value="STRESS RESPONSE PROTEIN NHAX"/>
    <property type="match status" value="1"/>
</dbReference>
<dbReference type="InterPro" id="IPR014729">
    <property type="entry name" value="Rossmann-like_a/b/a_fold"/>
</dbReference>